<evidence type="ECO:0000313" key="1">
    <source>
        <dbReference type="EMBL" id="NVK78892.1"/>
    </source>
</evidence>
<dbReference type="GO" id="GO:0005198">
    <property type="term" value="F:structural molecule activity"/>
    <property type="evidence" value="ECO:0007669"/>
    <property type="project" value="InterPro"/>
</dbReference>
<gene>
    <name evidence="1" type="ORF">HG542_14600</name>
</gene>
<accession>A0A7Y7B4L3</accession>
<reference evidence="1 2" key="1">
    <citation type="submission" date="2020-04" db="EMBL/GenBank/DDBJ databases">
        <title>Draft Genome Sequence of Streptomyces morookaense DSM 40503, an 8-azaguanine-producing strain.</title>
        <authorList>
            <person name="Qi J."/>
            <person name="Gao J.-M."/>
        </authorList>
    </citation>
    <scope>NUCLEOTIDE SEQUENCE [LARGE SCALE GENOMIC DNA]</scope>
    <source>
        <strain evidence="1 2">DSM 40503</strain>
    </source>
</reference>
<dbReference type="PANTHER" id="PTHR38009:SF1">
    <property type="entry name" value="CONSERVED HYPOTHETICAL PHAGE TAIL PROTEIN"/>
    <property type="match status" value="1"/>
</dbReference>
<dbReference type="InterPro" id="IPR010667">
    <property type="entry name" value="Phage_T4_Gp19"/>
</dbReference>
<proteinExistence type="predicted"/>
<dbReference type="EMBL" id="JABBXF010000030">
    <property type="protein sequence ID" value="NVK78892.1"/>
    <property type="molecule type" value="Genomic_DNA"/>
</dbReference>
<sequence length="143" mass="15525">MPTEPDASPINQFSLSIDGEDLGLFTRCSGLALSVEVDEVVEGGVNESAIHLNTRIKYAPLVVTRAVRRNSKDLCQWVQKSVSEPSLSTGQIACLDQKGSELAKWELRDVMPVAWRGPSLDAAGGSIAMEEIEFVYGGFIRKA</sequence>
<dbReference type="NCBIfam" id="TIGR02241">
    <property type="entry name" value="conserved hypothetical phage tail region protein"/>
    <property type="match status" value="1"/>
</dbReference>
<dbReference type="InterPro" id="IPR011747">
    <property type="entry name" value="CHP02241"/>
</dbReference>
<dbReference type="RefSeq" id="WP_171081436.1">
    <property type="nucleotide sequence ID" value="NZ_BNBU01000006.1"/>
</dbReference>
<keyword evidence="2" id="KW-1185">Reference proteome</keyword>
<dbReference type="PANTHER" id="PTHR38009">
    <property type="entry name" value="CONSERVED HYPOTHETICAL PHAGE TAIL PROTEIN"/>
    <property type="match status" value="1"/>
</dbReference>
<comment type="caution">
    <text evidence="1">The sequence shown here is derived from an EMBL/GenBank/DDBJ whole genome shotgun (WGS) entry which is preliminary data.</text>
</comment>
<evidence type="ECO:0000313" key="2">
    <source>
        <dbReference type="Proteomes" id="UP000587462"/>
    </source>
</evidence>
<dbReference type="AlphaFoldDB" id="A0A7Y7B4L3"/>
<organism evidence="1 2">
    <name type="scientific">Streptomyces morookaense</name>
    <name type="common">Streptoverticillium morookaense</name>
    <dbReference type="NCBI Taxonomy" id="1970"/>
    <lineage>
        <taxon>Bacteria</taxon>
        <taxon>Bacillati</taxon>
        <taxon>Actinomycetota</taxon>
        <taxon>Actinomycetes</taxon>
        <taxon>Kitasatosporales</taxon>
        <taxon>Streptomycetaceae</taxon>
        <taxon>Streptomyces</taxon>
    </lineage>
</organism>
<name>A0A7Y7B4L3_STRMO</name>
<protein>
    <submittedName>
        <fullName evidence="1">Phage tail protein</fullName>
    </submittedName>
</protein>
<dbReference type="Proteomes" id="UP000587462">
    <property type="component" value="Unassembled WGS sequence"/>
</dbReference>
<dbReference type="Pfam" id="PF06841">
    <property type="entry name" value="Phage_T4_gp19"/>
    <property type="match status" value="1"/>
</dbReference>